<sequence>LQAEDLHEGLLSEEQARLALHRPVQQAHLLLRLLPAHPAWGFLRLLRGLRGRAVPAAGRPEPAVQGDH</sequence>
<name>A0A1A8NHR0_9TELE</name>
<keyword evidence="1" id="KW-0418">Kinase</keyword>
<organism evidence="1">
    <name type="scientific">Nothobranchius pienaari</name>
    <dbReference type="NCBI Taxonomy" id="704102"/>
    <lineage>
        <taxon>Eukaryota</taxon>
        <taxon>Metazoa</taxon>
        <taxon>Chordata</taxon>
        <taxon>Craniata</taxon>
        <taxon>Vertebrata</taxon>
        <taxon>Euteleostomi</taxon>
        <taxon>Actinopterygii</taxon>
        <taxon>Neopterygii</taxon>
        <taxon>Teleostei</taxon>
        <taxon>Neoteleostei</taxon>
        <taxon>Acanthomorphata</taxon>
        <taxon>Ovalentaria</taxon>
        <taxon>Atherinomorphae</taxon>
        <taxon>Cyprinodontiformes</taxon>
        <taxon>Nothobranchiidae</taxon>
        <taxon>Nothobranchius</taxon>
    </lineage>
</organism>
<gene>
    <name evidence="1" type="primary">DGKE</name>
</gene>
<keyword evidence="1" id="KW-0808">Transferase</keyword>
<proteinExistence type="predicted"/>
<reference evidence="1" key="2">
    <citation type="submission" date="2016-06" db="EMBL/GenBank/DDBJ databases">
        <title>The genome of a short-lived fish provides insights into sex chromosome evolution and the genetic control of aging.</title>
        <authorList>
            <person name="Reichwald K."/>
            <person name="Felder M."/>
            <person name="Petzold A."/>
            <person name="Koch P."/>
            <person name="Groth M."/>
            <person name="Platzer M."/>
        </authorList>
    </citation>
    <scope>NUCLEOTIDE SEQUENCE</scope>
    <source>
        <tissue evidence="1">Brain</tissue>
    </source>
</reference>
<protein>
    <submittedName>
        <fullName evidence="1">Diacylglycerol kinase epsilon</fullName>
    </submittedName>
</protein>
<feature type="non-terminal residue" evidence="1">
    <location>
        <position position="1"/>
    </location>
</feature>
<dbReference type="AlphaFoldDB" id="A0A1A8NHR0"/>
<accession>A0A1A8NHR0</accession>
<evidence type="ECO:0000313" key="1">
    <source>
        <dbReference type="EMBL" id="SBR68389.1"/>
    </source>
</evidence>
<dbReference type="GO" id="GO:0016301">
    <property type="term" value="F:kinase activity"/>
    <property type="evidence" value="ECO:0007669"/>
    <property type="project" value="UniProtKB-KW"/>
</dbReference>
<feature type="non-terminal residue" evidence="1">
    <location>
        <position position="68"/>
    </location>
</feature>
<dbReference type="EMBL" id="HAEG01003010">
    <property type="protein sequence ID" value="SBR68389.1"/>
    <property type="molecule type" value="Transcribed_RNA"/>
</dbReference>
<reference evidence="1" key="1">
    <citation type="submission" date="2016-05" db="EMBL/GenBank/DDBJ databases">
        <authorList>
            <person name="Lavstsen T."/>
            <person name="Jespersen J.S."/>
        </authorList>
    </citation>
    <scope>NUCLEOTIDE SEQUENCE</scope>
    <source>
        <tissue evidence="1">Brain</tissue>
    </source>
</reference>